<organism evidence="1 2">
    <name type="scientific">Phenylobacterium kunshanense</name>
    <dbReference type="NCBI Taxonomy" id="1445034"/>
    <lineage>
        <taxon>Bacteria</taxon>
        <taxon>Pseudomonadati</taxon>
        <taxon>Pseudomonadota</taxon>
        <taxon>Alphaproteobacteria</taxon>
        <taxon>Caulobacterales</taxon>
        <taxon>Caulobacteraceae</taxon>
        <taxon>Phenylobacterium</taxon>
    </lineage>
</organism>
<dbReference type="EMBL" id="QFYS01000001">
    <property type="protein sequence ID" value="RAK68821.1"/>
    <property type="molecule type" value="Genomic_DNA"/>
</dbReference>
<evidence type="ECO:0008006" key="3">
    <source>
        <dbReference type="Google" id="ProtNLM"/>
    </source>
</evidence>
<dbReference type="Proteomes" id="UP000249524">
    <property type="component" value="Unassembled WGS sequence"/>
</dbReference>
<gene>
    <name evidence="1" type="ORF">DJ019_02060</name>
</gene>
<sequence length="137" mass="14131">MSKASEIPAALLARLSSLAIGSPPLPIAYPDIPFDPATQSLAGKYLQAGYFRNTPAFEGLSSGVLDQGVLVVSVVFPKDSGVIAVNAAAQAVADHFPKASALKNGSTRVKISKEPVIGSPLQEGDKTIVAVTISWVS</sequence>
<dbReference type="RefSeq" id="WP_111274313.1">
    <property type="nucleotide sequence ID" value="NZ_QFYS01000001.1"/>
</dbReference>
<dbReference type="Gene3D" id="3.30.2000.20">
    <property type="match status" value="1"/>
</dbReference>
<accession>A0A328BQN8</accession>
<dbReference type="AlphaFoldDB" id="A0A328BQN8"/>
<evidence type="ECO:0000313" key="2">
    <source>
        <dbReference type="Proteomes" id="UP000249524"/>
    </source>
</evidence>
<dbReference type="InterPro" id="IPR025395">
    <property type="entry name" value="Phage_tail_terminator-like"/>
</dbReference>
<dbReference type="Pfam" id="PF13554">
    <property type="entry name" value="Phage_tail_terminator_5"/>
    <property type="match status" value="1"/>
</dbReference>
<comment type="caution">
    <text evidence="1">The sequence shown here is derived from an EMBL/GenBank/DDBJ whole genome shotgun (WGS) entry which is preliminary data.</text>
</comment>
<evidence type="ECO:0000313" key="1">
    <source>
        <dbReference type="EMBL" id="RAK68821.1"/>
    </source>
</evidence>
<name>A0A328BQN8_9CAUL</name>
<protein>
    <recommendedName>
        <fullName evidence="3">DUF3168 domain-containing protein</fullName>
    </recommendedName>
</protein>
<proteinExistence type="predicted"/>
<keyword evidence="2" id="KW-1185">Reference proteome</keyword>
<reference evidence="1 2" key="1">
    <citation type="submission" date="2018-05" db="EMBL/GenBank/DDBJ databases">
        <authorList>
            <person name="Lanie J.A."/>
            <person name="Ng W.-L."/>
            <person name="Kazmierczak K.M."/>
            <person name="Andrzejewski T.M."/>
            <person name="Davidsen T.M."/>
            <person name="Wayne K.J."/>
            <person name="Tettelin H."/>
            <person name="Glass J.I."/>
            <person name="Rusch D."/>
            <person name="Podicherti R."/>
            <person name="Tsui H.-C.T."/>
            <person name="Winkler M.E."/>
        </authorList>
    </citation>
    <scope>NUCLEOTIDE SEQUENCE [LARGE SCALE GENOMIC DNA]</scope>
    <source>
        <strain evidence="1 2">BUT-10</strain>
    </source>
</reference>